<keyword evidence="2" id="KW-0547">Nucleotide-binding</keyword>
<keyword evidence="1" id="KW-0732">Signal</keyword>
<dbReference type="GO" id="GO:0000166">
    <property type="term" value="F:nucleotide binding"/>
    <property type="evidence" value="ECO:0007669"/>
    <property type="project" value="UniProtKB-KW"/>
</dbReference>
<evidence type="ECO:0000259" key="3">
    <source>
        <dbReference type="Pfam" id="PF00149"/>
    </source>
</evidence>
<name>A0A1I0AQG7_9FIRM</name>
<dbReference type="GO" id="GO:0030288">
    <property type="term" value="C:outer membrane-bounded periplasmic space"/>
    <property type="evidence" value="ECO:0007669"/>
    <property type="project" value="TreeGrafter"/>
</dbReference>
<keyword evidence="6" id="KW-1185">Reference proteome</keyword>
<dbReference type="Gene3D" id="3.90.780.10">
    <property type="entry name" value="5'-Nucleotidase, C-terminal domain"/>
    <property type="match status" value="1"/>
</dbReference>
<dbReference type="Pfam" id="PF02872">
    <property type="entry name" value="5_nucleotid_C"/>
    <property type="match status" value="1"/>
</dbReference>
<dbReference type="Gene3D" id="3.60.21.10">
    <property type="match status" value="1"/>
</dbReference>
<evidence type="ECO:0000313" key="6">
    <source>
        <dbReference type="Proteomes" id="UP000198508"/>
    </source>
</evidence>
<protein>
    <submittedName>
        <fullName evidence="5">2',3'-cyclic-nucleotide 2'-phosphodiesterase / 3'-nucleotidase</fullName>
    </submittedName>
</protein>
<dbReference type="GeneID" id="93277967"/>
<dbReference type="RefSeq" id="WP_092360403.1">
    <property type="nucleotide sequence ID" value="NZ_DAINWJ010000571.1"/>
</dbReference>
<dbReference type="PANTHER" id="PTHR11575">
    <property type="entry name" value="5'-NUCLEOTIDASE-RELATED"/>
    <property type="match status" value="1"/>
</dbReference>
<evidence type="ECO:0000256" key="2">
    <source>
        <dbReference type="RuleBase" id="RU362119"/>
    </source>
</evidence>
<evidence type="ECO:0000256" key="1">
    <source>
        <dbReference type="ARBA" id="ARBA00022729"/>
    </source>
</evidence>
<dbReference type="InterPro" id="IPR004843">
    <property type="entry name" value="Calcineurin-like_PHP"/>
</dbReference>
<proteinExistence type="inferred from homology"/>
<evidence type="ECO:0000259" key="4">
    <source>
        <dbReference type="Pfam" id="PF02872"/>
    </source>
</evidence>
<dbReference type="PRINTS" id="PR01607">
    <property type="entry name" value="APYRASEFAMLY"/>
</dbReference>
<dbReference type="EMBL" id="FOIM01000001">
    <property type="protein sequence ID" value="SES96160.1"/>
    <property type="molecule type" value="Genomic_DNA"/>
</dbReference>
<dbReference type="PANTHER" id="PTHR11575:SF6">
    <property type="entry name" value="2',3'-CYCLIC-NUCLEOTIDE 2'-PHOSPHODIESTERASE_3'-NUCLEOTIDASE"/>
    <property type="match status" value="1"/>
</dbReference>
<sequence>MGERTFRILYTSDIHGRLFARPGEAGLDAAGREFDKDGNTLIFDGGDLLQGGTAGTFFVRQFREKERELEQKSGRKPHPPHPAAQVMNACGYDAVTLGNHDFNYGLPYLADYLASLRAVCLCANIDSRAGILPVEESRIFTLENGLRIGVFGLCTDALAGWEREETIRQLCIEKPLDAARRVLGGLRGRCDVTVCIYHGGFEEDPATGEVLDDSGENAACALCREPGLDLLLTGHQHLREPGRPLYGSYAVQPGCFCGCYADVTGTVGMDGEIWFVSRLNEAATGEAPFTPDPADSLPALTGLRQALENWESGRICTLPAPIPIQDRVHMALHGSALADFINRVQLAVTGAQISATCLSNTALGLPAEVHVADVFLAYTSANTLCTVRCSGAVLRSALEWTAEFLNEESGGFGIDRRFLRPKPRYFHYDFYAGIDYRLDFTREPGSRVVRLQYGGRDILPEDSFTLCITNYRRAGGDGYGMFRACELLESDPVPVAEHIIGYLSGRKSLQ</sequence>
<dbReference type="Pfam" id="PF00149">
    <property type="entry name" value="Metallophos"/>
    <property type="match status" value="1"/>
</dbReference>
<organism evidence="5 6">
    <name type="scientific">Enterocloster lavalensis</name>
    <dbReference type="NCBI Taxonomy" id="460384"/>
    <lineage>
        <taxon>Bacteria</taxon>
        <taxon>Bacillati</taxon>
        <taxon>Bacillota</taxon>
        <taxon>Clostridia</taxon>
        <taxon>Lachnospirales</taxon>
        <taxon>Lachnospiraceae</taxon>
        <taxon>Enterocloster</taxon>
    </lineage>
</organism>
<dbReference type="SUPFAM" id="SSF55816">
    <property type="entry name" value="5'-nucleotidase (syn. UDP-sugar hydrolase), C-terminal domain"/>
    <property type="match status" value="1"/>
</dbReference>
<dbReference type="InterPro" id="IPR029052">
    <property type="entry name" value="Metallo-depent_PP-like"/>
</dbReference>
<dbReference type="InterPro" id="IPR008334">
    <property type="entry name" value="5'-Nucleotdase_C"/>
</dbReference>
<comment type="similarity">
    <text evidence="2">Belongs to the 5'-nucleotidase family.</text>
</comment>
<dbReference type="InterPro" id="IPR006179">
    <property type="entry name" value="5_nucleotidase/apyrase"/>
</dbReference>
<dbReference type="GO" id="GO:0016787">
    <property type="term" value="F:hydrolase activity"/>
    <property type="evidence" value="ECO:0007669"/>
    <property type="project" value="UniProtKB-KW"/>
</dbReference>
<dbReference type="Proteomes" id="UP000198508">
    <property type="component" value="Unassembled WGS sequence"/>
</dbReference>
<dbReference type="STRING" id="460384.SAMN05216313_101140"/>
<dbReference type="AlphaFoldDB" id="A0A1I0AQG7"/>
<evidence type="ECO:0000313" key="5">
    <source>
        <dbReference type="EMBL" id="SES96160.1"/>
    </source>
</evidence>
<feature type="domain" description="5'-Nucleotidase C-terminal" evidence="4">
    <location>
        <begin position="332"/>
        <end position="482"/>
    </location>
</feature>
<keyword evidence="2" id="KW-0378">Hydrolase</keyword>
<dbReference type="GO" id="GO:0009166">
    <property type="term" value="P:nucleotide catabolic process"/>
    <property type="evidence" value="ECO:0007669"/>
    <property type="project" value="InterPro"/>
</dbReference>
<dbReference type="InterPro" id="IPR036907">
    <property type="entry name" value="5'-Nucleotdase_C_sf"/>
</dbReference>
<accession>A0A1I0AQG7</accession>
<reference evidence="6" key="1">
    <citation type="submission" date="2016-10" db="EMBL/GenBank/DDBJ databases">
        <authorList>
            <person name="Varghese N."/>
            <person name="Submissions S."/>
        </authorList>
    </citation>
    <scope>NUCLEOTIDE SEQUENCE [LARGE SCALE GENOMIC DNA]</scope>
    <source>
        <strain evidence="6">NLAE-zl-G277</strain>
    </source>
</reference>
<gene>
    <name evidence="5" type="ORF">SAMN05216313_101140</name>
</gene>
<dbReference type="SUPFAM" id="SSF56300">
    <property type="entry name" value="Metallo-dependent phosphatases"/>
    <property type="match status" value="1"/>
</dbReference>
<feature type="domain" description="Calcineurin-like phosphoesterase" evidence="3">
    <location>
        <begin position="6"/>
        <end position="237"/>
    </location>
</feature>